<dbReference type="SUPFAM" id="SSF51283">
    <property type="entry name" value="dUTPase-like"/>
    <property type="match status" value="1"/>
</dbReference>
<evidence type="ECO:0000256" key="2">
    <source>
        <dbReference type="ARBA" id="ARBA00012379"/>
    </source>
</evidence>
<keyword evidence="4" id="KW-0546">Nucleotide metabolism</keyword>
<dbReference type="EC" id="3.6.1.23" evidence="2"/>
<evidence type="ECO:0000256" key="3">
    <source>
        <dbReference type="ARBA" id="ARBA00022801"/>
    </source>
</evidence>
<reference evidence="7 8" key="1">
    <citation type="submission" date="2021-04" db="EMBL/GenBank/DDBJ databases">
        <title>Draft genome sequence of Paenibacillus cisolokensis, LC2-13A.</title>
        <authorList>
            <person name="Uke A."/>
            <person name="Chhe C."/>
            <person name="Baramee S."/>
            <person name="Kosugi A."/>
        </authorList>
    </citation>
    <scope>NUCLEOTIDE SEQUENCE [LARGE SCALE GENOMIC DNA]</scope>
    <source>
        <strain evidence="7 8">LC2-13A</strain>
    </source>
</reference>
<dbReference type="PANTHER" id="PTHR11241">
    <property type="entry name" value="DEOXYURIDINE 5'-TRIPHOSPHATE NUCLEOTIDOHYDROLASE"/>
    <property type="match status" value="1"/>
</dbReference>
<dbReference type="CDD" id="cd07557">
    <property type="entry name" value="trimeric_dUTPase"/>
    <property type="match status" value="1"/>
</dbReference>
<evidence type="ECO:0000313" key="7">
    <source>
        <dbReference type="EMBL" id="GIQ63676.1"/>
    </source>
</evidence>
<comment type="caution">
    <text evidence="7">The sequence shown here is derived from an EMBL/GenBank/DDBJ whole genome shotgun (WGS) entry which is preliminary data.</text>
</comment>
<comment type="similarity">
    <text evidence="1">Belongs to the dUTPase family.</text>
</comment>
<proteinExistence type="inferred from homology"/>
<keyword evidence="8" id="KW-1185">Reference proteome</keyword>
<dbReference type="Pfam" id="PF00692">
    <property type="entry name" value="dUTPase"/>
    <property type="match status" value="1"/>
</dbReference>
<evidence type="ECO:0000256" key="5">
    <source>
        <dbReference type="ARBA" id="ARBA00047686"/>
    </source>
</evidence>
<dbReference type="RefSeq" id="WP_213528760.1">
    <property type="nucleotide sequence ID" value="NZ_BOVJ01000068.1"/>
</dbReference>
<evidence type="ECO:0000313" key="8">
    <source>
        <dbReference type="Proteomes" id="UP000680304"/>
    </source>
</evidence>
<gene>
    <name evidence="7" type="ORF">PACILC2_22440</name>
</gene>
<dbReference type="InterPro" id="IPR008181">
    <property type="entry name" value="dUTPase"/>
</dbReference>
<dbReference type="Proteomes" id="UP000680304">
    <property type="component" value="Unassembled WGS sequence"/>
</dbReference>
<dbReference type="NCBIfam" id="TIGR00576">
    <property type="entry name" value="dut"/>
    <property type="match status" value="1"/>
</dbReference>
<feature type="domain" description="dUTPase-like" evidence="6">
    <location>
        <begin position="45"/>
        <end position="131"/>
    </location>
</feature>
<sequence length="251" mass="27763">MKRIDLRSQAEITASNQQQRAKILAEFDGEQGNAINVKVRKLSEHARIPTYTTPGAAGFDLYAVEDVIIAPGETKLVRTGLAFEIPPGYEMQLRPRSGISLNTKLRVANAPATIDSDFRGEVGVIIENIAKPDYGVFISDIDGEYPLEIYERHGEVFDISNEVSTEIPCGEYPHISYLIRRGDRICQGVIAPVIRAEFTVTAELSDTQRGAGGFGSTGTRDIRTATNEEIREVIERVVERNGEALRRLAEE</sequence>
<comment type="catalytic activity">
    <reaction evidence="5">
        <text>dUTP + H2O = dUMP + diphosphate + H(+)</text>
        <dbReference type="Rhea" id="RHEA:10248"/>
        <dbReference type="ChEBI" id="CHEBI:15377"/>
        <dbReference type="ChEBI" id="CHEBI:15378"/>
        <dbReference type="ChEBI" id="CHEBI:33019"/>
        <dbReference type="ChEBI" id="CHEBI:61555"/>
        <dbReference type="ChEBI" id="CHEBI:246422"/>
        <dbReference type="EC" id="3.6.1.23"/>
    </reaction>
</comment>
<name>A0ABQ4N6Y9_9BACL</name>
<keyword evidence="3" id="KW-0378">Hydrolase</keyword>
<protein>
    <recommendedName>
        <fullName evidence="2">dUTP diphosphatase</fullName>
        <ecNumber evidence="2">3.6.1.23</ecNumber>
    </recommendedName>
</protein>
<accession>A0ABQ4N6Y9</accession>
<evidence type="ECO:0000256" key="1">
    <source>
        <dbReference type="ARBA" id="ARBA00006581"/>
    </source>
</evidence>
<dbReference type="Gene3D" id="2.70.40.10">
    <property type="match status" value="1"/>
</dbReference>
<dbReference type="InterPro" id="IPR036157">
    <property type="entry name" value="dUTPase-like_sf"/>
</dbReference>
<dbReference type="InterPro" id="IPR033704">
    <property type="entry name" value="dUTPase_trimeric"/>
</dbReference>
<organism evidence="7 8">
    <name type="scientific">Paenibacillus cisolokensis</name>
    <dbReference type="NCBI Taxonomy" id="1658519"/>
    <lineage>
        <taxon>Bacteria</taxon>
        <taxon>Bacillati</taxon>
        <taxon>Bacillota</taxon>
        <taxon>Bacilli</taxon>
        <taxon>Bacillales</taxon>
        <taxon>Paenibacillaceae</taxon>
        <taxon>Paenibacillus</taxon>
    </lineage>
</organism>
<dbReference type="EMBL" id="BOVJ01000068">
    <property type="protein sequence ID" value="GIQ63676.1"/>
    <property type="molecule type" value="Genomic_DNA"/>
</dbReference>
<dbReference type="InterPro" id="IPR029054">
    <property type="entry name" value="dUTPase-like"/>
</dbReference>
<evidence type="ECO:0000256" key="4">
    <source>
        <dbReference type="ARBA" id="ARBA00023080"/>
    </source>
</evidence>
<dbReference type="PANTHER" id="PTHR11241:SF0">
    <property type="entry name" value="DEOXYURIDINE 5'-TRIPHOSPHATE NUCLEOTIDOHYDROLASE"/>
    <property type="match status" value="1"/>
</dbReference>
<evidence type="ECO:0000259" key="6">
    <source>
        <dbReference type="Pfam" id="PF00692"/>
    </source>
</evidence>